<organism evidence="1 2">
    <name type="scientific">Xylaria hypoxylon</name>
    <dbReference type="NCBI Taxonomy" id="37992"/>
    <lineage>
        <taxon>Eukaryota</taxon>
        <taxon>Fungi</taxon>
        <taxon>Dikarya</taxon>
        <taxon>Ascomycota</taxon>
        <taxon>Pezizomycotina</taxon>
        <taxon>Sordariomycetes</taxon>
        <taxon>Xylariomycetidae</taxon>
        <taxon>Xylariales</taxon>
        <taxon>Xylariaceae</taxon>
        <taxon>Xylaria</taxon>
    </lineage>
</organism>
<name>A0A4Z0Z677_9PEZI</name>
<dbReference type="OrthoDB" id="5428038at2759"/>
<proteinExistence type="predicted"/>
<dbReference type="STRING" id="37992.A0A4Z0Z677"/>
<gene>
    <name evidence="1" type="ORF">E0Z10_g1788</name>
</gene>
<sequence>MAVSSGAQCYQAVRRRLRPHYDSIWVPDSLLASAFERYAATFRTGARYGSSVPGPMEHRKRLAKRHMGELHFGQSHPAAPIWELANLVDLTQWKWTPPTSPDARSRQNVNTAETRTLSDAVLKPLRLLFPPRTDTTDDPHKLDKILLPKDVILSGVAELLPFTASDTDITPHDVINAALESLSRDISNGTGATPLFSRVCESWELALAGGLFHGEAISNVLTGIGDGLLSIESVDAYGPKTVDRIKLLLLEATIEGLSKGGINQNTSFDHVAWSSILHGVSTIQMNTIRVFTKAIACVPGPSLKAVSSEILENLNTFFNALGRAGMRSTLARQSAKMAVPLKSLGDLEFRFVLDDAMKKVLEYTSVGGVNFLKVRFGWLLLLARLPGVDGEYLAQACIALEGGLVARPLTDSEICQLLLVWANSQAPLEQYAKLREVLHCTNSKCYRMLGALLWKTRQYYRVRRFSKFLQAIGRETYKDPGGWQT</sequence>
<protein>
    <submittedName>
        <fullName evidence="1">Uncharacterized protein</fullName>
    </submittedName>
</protein>
<dbReference type="Proteomes" id="UP000297716">
    <property type="component" value="Unassembled WGS sequence"/>
</dbReference>
<dbReference type="EMBL" id="SKBN01000020">
    <property type="protein sequence ID" value="TGJ86975.1"/>
    <property type="molecule type" value="Genomic_DNA"/>
</dbReference>
<accession>A0A4Z0Z677</accession>
<evidence type="ECO:0000313" key="1">
    <source>
        <dbReference type="EMBL" id="TGJ86975.1"/>
    </source>
</evidence>
<reference evidence="1 2" key="1">
    <citation type="submission" date="2019-03" db="EMBL/GenBank/DDBJ databases">
        <title>Draft genome sequence of Xylaria hypoxylon DSM 108379, a ubiquitous saprotrophic-parasitic fungi on hardwood.</title>
        <authorList>
            <person name="Buettner E."/>
            <person name="Leonhardt S."/>
            <person name="Gebauer A.M."/>
            <person name="Liers C."/>
            <person name="Hofrichter M."/>
            <person name="Kellner H."/>
        </authorList>
    </citation>
    <scope>NUCLEOTIDE SEQUENCE [LARGE SCALE GENOMIC DNA]</scope>
    <source>
        <strain evidence="1 2">DSM 108379</strain>
    </source>
</reference>
<comment type="caution">
    <text evidence="1">The sequence shown here is derived from an EMBL/GenBank/DDBJ whole genome shotgun (WGS) entry which is preliminary data.</text>
</comment>
<dbReference type="AlphaFoldDB" id="A0A4Z0Z677"/>
<evidence type="ECO:0000313" key="2">
    <source>
        <dbReference type="Proteomes" id="UP000297716"/>
    </source>
</evidence>
<keyword evidence="2" id="KW-1185">Reference proteome</keyword>